<dbReference type="Proteomes" id="UP000318687">
    <property type="component" value="Segment"/>
</dbReference>
<dbReference type="EMBL" id="MN096362">
    <property type="protein sequence ID" value="QDK01949.1"/>
    <property type="molecule type" value="Genomic_DNA"/>
</dbReference>
<gene>
    <name evidence="2" type="primary">69</name>
    <name evidence="2" type="ORF">SEA_VIBAKI_69</name>
</gene>
<protein>
    <submittedName>
        <fullName evidence="2">Uncharacterized protein</fullName>
    </submittedName>
</protein>
<accession>A0A514TZ27</accession>
<organism evidence="2 3">
    <name type="scientific">Arthrobacter phage Vibaki</name>
    <dbReference type="NCBI Taxonomy" id="2593333"/>
    <lineage>
        <taxon>Viruses</taxon>
        <taxon>Duplodnaviria</taxon>
        <taxon>Heunggongvirae</taxon>
        <taxon>Uroviricota</taxon>
        <taxon>Caudoviricetes</taxon>
        <taxon>Berryhillviridae</taxon>
        <taxon>Vibakivirus</taxon>
        <taxon>Vibakivirus vibaki</taxon>
    </lineage>
</organism>
<dbReference type="RefSeq" id="YP_009884046.1">
    <property type="nucleotide sequence ID" value="NC_049465.1"/>
</dbReference>
<evidence type="ECO:0000256" key="1">
    <source>
        <dbReference type="SAM" id="MobiDB-lite"/>
    </source>
</evidence>
<reference evidence="2 3" key="1">
    <citation type="submission" date="2019-06" db="EMBL/GenBank/DDBJ databases">
        <authorList>
            <person name="Alexander J."/>
            <person name="Ertsgaard D.J."/>
            <person name="Fields K.L."/>
            <person name="Fields S.B."/>
            <person name="Humphreys H."/>
            <person name="Kinneman J.E."/>
            <person name="Nelson N.D."/>
            <person name="Olakunle E.K."/>
            <person name="Reimer A.C."/>
            <person name="Robertson C."/>
            <person name="Ross G.V."/>
            <person name="Bonilla J.A."/>
            <person name="Klyczek K."/>
            <person name="Garlena R.A."/>
            <person name="Russell D.A."/>
            <person name="Pope W.H."/>
            <person name="Jacobs-Sera D."/>
            <person name="Hatfull G.F."/>
        </authorList>
    </citation>
    <scope>NUCLEOTIDE SEQUENCE [LARGE SCALE GENOMIC DNA]</scope>
</reference>
<feature type="region of interest" description="Disordered" evidence="1">
    <location>
        <begin position="125"/>
        <end position="151"/>
    </location>
</feature>
<name>A0A514TZ27_9CAUD</name>
<proteinExistence type="predicted"/>
<evidence type="ECO:0000313" key="3">
    <source>
        <dbReference type="Proteomes" id="UP000318687"/>
    </source>
</evidence>
<dbReference type="GeneID" id="55813384"/>
<dbReference type="KEGG" id="vg:55813384"/>
<sequence length="151" mass="16357">MSAVTRVHRIVVTAYPTPDGRPFDLQHPNDYETAAELFHNPGAPLDCPAWLKNIDLSERLYAGNSYDDGGHGPLPGTTIMGSAYDPVCTVPTLRRTNFFSKQAAERRLSYLTDWGATGYVESSGPIEWPSAPAPVADDPNLPGQLTIDDAA</sequence>
<evidence type="ECO:0000313" key="2">
    <source>
        <dbReference type="EMBL" id="QDK01949.1"/>
    </source>
</evidence>
<keyword evidence="3" id="KW-1185">Reference proteome</keyword>